<dbReference type="PANTHER" id="PTHR45676:SF84">
    <property type="entry name" value="RING-TYPE DOMAIN-CONTAINING PROTEIN"/>
    <property type="match status" value="1"/>
</dbReference>
<gene>
    <name evidence="5" type="primary">LOC110744863</name>
</gene>
<keyword evidence="1" id="KW-0863">Zinc-finger</keyword>
<dbReference type="GO" id="GO:0008270">
    <property type="term" value="F:zinc ion binding"/>
    <property type="evidence" value="ECO:0007669"/>
    <property type="project" value="UniProtKB-KW"/>
</dbReference>
<dbReference type="SMART" id="SM00184">
    <property type="entry name" value="RING"/>
    <property type="match status" value="1"/>
</dbReference>
<dbReference type="KEGG" id="pavi:110744863"/>
<keyword evidence="1" id="KW-0862">Zinc</keyword>
<keyword evidence="1" id="KW-0479">Metal-binding</keyword>
<accession>A0A6P5RCA0</accession>
<dbReference type="GeneID" id="110744863"/>
<dbReference type="Gene3D" id="3.30.40.10">
    <property type="entry name" value="Zinc/RING finger domain, C3HC4 (zinc finger)"/>
    <property type="match status" value="1"/>
</dbReference>
<dbReference type="InterPro" id="IPR001841">
    <property type="entry name" value="Znf_RING"/>
</dbReference>
<evidence type="ECO:0000256" key="2">
    <source>
        <dbReference type="SAM" id="Phobius"/>
    </source>
</evidence>
<keyword evidence="4" id="KW-1185">Reference proteome</keyword>
<keyword evidence="2" id="KW-0812">Transmembrane</keyword>
<evidence type="ECO:0000256" key="1">
    <source>
        <dbReference type="PROSITE-ProRule" id="PRU00175"/>
    </source>
</evidence>
<evidence type="ECO:0000259" key="3">
    <source>
        <dbReference type="PROSITE" id="PS50089"/>
    </source>
</evidence>
<dbReference type="GO" id="GO:0016567">
    <property type="term" value="P:protein ubiquitination"/>
    <property type="evidence" value="ECO:0007669"/>
    <property type="project" value="UniProtKB-UniPathway"/>
</dbReference>
<dbReference type="Pfam" id="PF13639">
    <property type="entry name" value="zf-RING_2"/>
    <property type="match status" value="1"/>
</dbReference>
<dbReference type="Gramene" id="Pav_sc0004305.1_g050.1.mk:mrna">
    <property type="protein sequence ID" value="Pav_sc0004305.1_g050.1.mk:CDS:1"/>
    <property type="gene ID" value="Pav_sc0004305.1_g050.1.mk"/>
</dbReference>
<name>A0A6P5RCA0_PRUAV</name>
<feature type="domain" description="RING-type" evidence="3">
    <location>
        <begin position="91"/>
        <end position="133"/>
    </location>
</feature>
<organism evidence="4 5">
    <name type="scientific">Prunus avium</name>
    <name type="common">Cherry</name>
    <name type="synonym">Cerasus avium</name>
    <dbReference type="NCBI Taxonomy" id="42229"/>
    <lineage>
        <taxon>Eukaryota</taxon>
        <taxon>Viridiplantae</taxon>
        <taxon>Streptophyta</taxon>
        <taxon>Embryophyta</taxon>
        <taxon>Tracheophyta</taxon>
        <taxon>Spermatophyta</taxon>
        <taxon>Magnoliopsida</taxon>
        <taxon>eudicotyledons</taxon>
        <taxon>Gunneridae</taxon>
        <taxon>Pentapetalae</taxon>
        <taxon>rosids</taxon>
        <taxon>fabids</taxon>
        <taxon>Rosales</taxon>
        <taxon>Rosaceae</taxon>
        <taxon>Amygdaloideae</taxon>
        <taxon>Amygdaleae</taxon>
        <taxon>Prunus</taxon>
    </lineage>
</organism>
<dbReference type="InterPro" id="IPR013083">
    <property type="entry name" value="Znf_RING/FYVE/PHD"/>
</dbReference>
<keyword evidence="2" id="KW-1133">Transmembrane helix</keyword>
<protein>
    <submittedName>
        <fullName evidence="5">RING-H2 finger protein ATL52-like</fullName>
    </submittedName>
</protein>
<dbReference type="AlphaFoldDB" id="A0A6P5RCA0"/>
<keyword evidence="2" id="KW-0472">Membrane</keyword>
<dbReference type="PROSITE" id="PS50089">
    <property type="entry name" value="ZF_RING_2"/>
    <property type="match status" value="1"/>
</dbReference>
<evidence type="ECO:0000313" key="5">
    <source>
        <dbReference type="RefSeq" id="XP_021800589.1"/>
    </source>
</evidence>
<dbReference type="SUPFAM" id="SSF57850">
    <property type="entry name" value="RING/U-box"/>
    <property type="match status" value="1"/>
</dbReference>
<dbReference type="UniPathway" id="UPA00143"/>
<reference evidence="5" key="1">
    <citation type="submission" date="2025-08" db="UniProtKB">
        <authorList>
            <consortium name="RefSeq"/>
        </authorList>
    </citation>
    <scope>IDENTIFICATION</scope>
</reference>
<dbReference type="PANTHER" id="PTHR45676">
    <property type="entry name" value="RING-H2 FINGER PROTEIN ATL51-RELATED"/>
    <property type="match status" value="1"/>
</dbReference>
<dbReference type="Proteomes" id="UP000515124">
    <property type="component" value="Unplaced"/>
</dbReference>
<sequence length="177" mass="20016">MRSSLSSGIVVIGLLTISVLVLILSIVGWYVYRNRILSYTPTGNEPVQKIECTVDRRLKLDLITFNYKSDDDQTDHKEEGSNCDETRGVQCVVCLRGLEKEQLVRQLPKCKHTFHAPCIDTWIHSHYGCPFCRTLIDRLPSDDDVALATPPDQEKNSQEVTPVVDNIRISMLSISII</sequence>
<evidence type="ECO:0000313" key="4">
    <source>
        <dbReference type="Proteomes" id="UP000515124"/>
    </source>
</evidence>
<feature type="transmembrane region" description="Helical" evidence="2">
    <location>
        <begin position="6"/>
        <end position="32"/>
    </location>
</feature>
<dbReference type="RefSeq" id="XP_021800589.1">
    <property type="nucleotide sequence ID" value="XM_021944897.1"/>
</dbReference>
<proteinExistence type="predicted"/>